<dbReference type="GO" id="GO:0046872">
    <property type="term" value="F:metal ion binding"/>
    <property type="evidence" value="ECO:0007669"/>
    <property type="project" value="UniProtKB-KW"/>
</dbReference>
<evidence type="ECO:0000313" key="5">
    <source>
        <dbReference type="EMBL" id="VFK51830.1"/>
    </source>
</evidence>
<dbReference type="EMBL" id="CAADFY010000021">
    <property type="protein sequence ID" value="VFK53468.1"/>
    <property type="molecule type" value="Genomic_DNA"/>
</dbReference>
<dbReference type="EMBL" id="CAADFX010000012">
    <property type="protein sequence ID" value="VFK51830.1"/>
    <property type="molecule type" value="Genomic_DNA"/>
</dbReference>
<evidence type="ECO:0000313" key="6">
    <source>
        <dbReference type="EMBL" id="VFK53468.1"/>
    </source>
</evidence>
<keyword evidence="4" id="KW-0119">Carbohydrate metabolism</keyword>
<proteinExistence type="predicted"/>
<evidence type="ECO:0000256" key="2">
    <source>
        <dbReference type="ARBA" id="ARBA00022801"/>
    </source>
</evidence>
<dbReference type="GO" id="GO:0008967">
    <property type="term" value="F:phosphoglycolate phosphatase activity"/>
    <property type="evidence" value="ECO:0007669"/>
    <property type="project" value="TreeGrafter"/>
</dbReference>
<accession>A0A450ZDH6</accession>
<dbReference type="PANTHER" id="PTHR43434:SF23">
    <property type="entry name" value="PHOSPHOGLYCOLATE PHOSPHATASE"/>
    <property type="match status" value="1"/>
</dbReference>
<reference evidence="5" key="1">
    <citation type="submission" date="2019-02" db="EMBL/GenBank/DDBJ databases">
        <authorList>
            <person name="Gruber-Vodicka R. H."/>
            <person name="Seah K. B. B."/>
        </authorList>
    </citation>
    <scope>NUCLEOTIDE SEQUENCE</scope>
    <source>
        <strain evidence="5">BECK_BY1</strain>
        <strain evidence="6">BECK_BY3</strain>
    </source>
</reference>
<dbReference type="Gene3D" id="1.10.150.240">
    <property type="entry name" value="Putative phosphatase, domain 2"/>
    <property type="match status" value="1"/>
</dbReference>
<keyword evidence="1" id="KW-0479">Metal-binding</keyword>
<dbReference type="GO" id="GO:0006281">
    <property type="term" value="P:DNA repair"/>
    <property type="evidence" value="ECO:0007669"/>
    <property type="project" value="TreeGrafter"/>
</dbReference>
<dbReference type="InterPro" id="IPR023198">
    <property type="entry name" value="PGP-like_dom2"/>
</dbReference>
<protein>
    <submittedName>
        <fullName evidence="5">Phosphoglycolate phosphatase</fullName>
    </submittedName>
</protein>
<sequence length="208" mass="22736">MADTAPDLLFALNQVITEEGGVQLLSLGEIRPFITHGGDAMVQRAFGIDPGNSSFARLLERFLEIYHDSVATHTRLFSGMDEVLMQIEARAMCWGIVTNKSNRFTKPLTAALGLIHRAACIVSGDTTVHRKPYPDPLLFACRQIKTVPAHCLYIGDATKDVEAGLRAGIRTAVALFGYISSDESPETWGANCLFSSPQDILDWLVNSP</sequence>
<dbReference type="SUPFAM" id="SSF56784">
    <property type="entry name" value="HAD-like"/>
    <property type="match status" value="1"/>
</dbReference>
<gene>
    <name evidence="5" type="ORF">BECKTUN1418D_GA0071000_10124</name>
    <name evidence="6" type="ORF">BECKTUN1418F_GA0071002_102123</name>
</gene>
<keyword evidence="2" id="KW-0378">Hydrolase</keyword>
<dbReference type="InterPro" id="IPR023214">
    <property type="entry name" value="HAD_sf"/>
</dbReference>
<dbReference type="Pfam" id="PF13419">
    <property type="entry name" value="HAD_2"/>
    <property type="match status" value="1"/>
</dbReference>
<organism evidence="5">
    <name type="scientific">Candidatus Kentrum sp. TUN</name>
    <dbReference type="NCBI Taxonomy" id="2126343"/>
    <lineage>
        <taxon>Bacteria</taxon>
        <taxon>Pseudomonadati</taxon>
        <taxon>Pseudomonadota</taxon>
        <taxon>Gammaproteobacteria</taxon>
        <taxon>Candidatus Kentrum</taxon>
    </lineage>
</organism>
<dbReference type="InterPro" id="IPR041492">
    <property type="entry name" value="HAD_2"/>
</dbReference>
<evidence type="ECO:0000256" key="1">
    <source>
        <dbReference type="ARBA" id="ARBA00022723"/>
    </source>
</evidence>
<dbReference type="NCBIfam" id="TIGR01549">
    <property type="entry name" value="HAD-SF-IA-v1"/>
    <property type="match status" value="1"/>
</dbReference>
<dbReference type="PANTHER" id="PTHR43434">
    <property type="entry name" value="PHOSPHOGLYCOLATE PHOSPHATASE"/>
    <property type="match status" value="1"/>
</dbReference>
<evidence type="ECO:0000256" key="4">
    <source>
        <dbReference type="ARBA" id="ARBA00023277"/>
    </source>
</evidence>
<dbReference type="GO" id="GO:0005829">
    <property type="term" value="C:cytosol"/>
    <property type="evidence" value="ECO:0007669"/>
    <property type="project" value="TreeGrafter"/>
</dbReference>
<dbReference type="InterPro" id="IPR050155">
    <property type="entry name" value="HAD-like_hydrolase_sf"/>
</dbReference>
<keyword evidence="3" id="KW-0460">Magnesium</keyword>
<dbReference type="Gene3D" id="3.40.50.1000">
    <property type="entry name" value="HAD superfamily/HAD-like"/>
    <property type="match status" value="1"/>
</dbReference>
<evidence type="ECO:0000256" key="3">
    <source>
        <dbReference type="ARBA" id="ARBA00022842"/>
    </source>
</evidence>
<name>A0A450ZDH6_9GAMM</name>
<dbReference type="InterPro" id="IPR036412">
    <property type="entry name" value="HAD-like_sf"/>
</dbReference>
<dbReference type="InterPro" id="IPR006439">
    <property type="entry name" value="HAD-SF_hydro_IA"/>
</dbReference>
<dbReference type="AlphaFoldDB" id="A0A450ZDH6"/>